<protein>
    <recommendedName>
        <fullName evidence="6">dihydrouracil dehydrogenase (NAD(+))</fullName>
        <ecNumber evidence="6">1.3.1.1</ecNumber>
    </recommendedName>
</protein>
<evidence type="ECO:0000256" key="6">
    <source>
        <dbReference type="ARBA" id="ARBA00049728"/>
    </source>
</evidence>
<evidence type="ECO:0000256" key="3">
    <source>
        <dbReference type="ARBA" id="ARBA00048792"/>
    </source>
</evidence>
<dbReference type="Pfam" id="PF01180">
    <property type="entry name" value="DHO_dh"/>
    <property type="match status" value="1"/>
</dbReference>
<dbReference type="GO" id="GO:0005737">
    <property type="term" value="C:cytoplasm"/>
    <property type="evidence" value="ECO:0007669"/>
    <property type="project" value="InterPro"/>
</dbReference>
<keyword evidence="9" id="KW-1185">Reference proteome</keyword>
<dbReference type="InterPro" id="IPR005720">
    <property type="entry name" value="Dihydroorotate_DH_cat"/>
</dbReference>
<dbReference type="InterPro" id="IPR013785">
    <property type="entry name" value="Aldolase_TIM"/>
</dbReference>
<proteinExistence type="predicted"/>
<keyword evidence="1" id="KW-0560">Oxidoreductase</keyword>
<dbReference type="RefSeq" id="WP_179585881.1">
    <property type="nucleotide sequence ID" value="NZ_JACBYR010000001.1"/>
</dbReference>
<dbReference type="GO" id="GO:0006210">
    <property type="term" value="P:thymine catabolic process"/>
    <property type="evidence" value="ECO:0007669"/>
    <property type="project" value="TreeGrafter"/>
</dbReference>
<name>A0A7Y9ITH9_9BURK</name>
<dbReference type="Proteomes" id="UP000542125">
    <property type="component" value="Unassembled WGS sequence"/>
</dbReference>
<reference evidence="8 9" key="1">
    <citation type="submission" date="2020-07" db="EMBL/GenBank/DDBJ databases">
        <title>Genomic Encyclopedia of Type Strains, Phase IV (KMG-V): Genome sequencing to study the core and pangenomes of soil and plant-associated prokaryotes.</title>
        <authorList>
            <person name="Whitman W."/>
        </authorList>
    </citation>
    <scope>NUCLEOTIDE SEQUENCE [LARGE SCALE GENOMIC DNA]</scope>
    <source>
        <strain evidence="8 9">SAS40</strain>
    </source>
</reference>
<evidence type="ECO:0000256" key="4">
    <source>
        <dbReference type="ARBA" id="ARBA00049578"/>
    </source>
</evidence>
<evidence type="ECO:0000256" key="1">
    <source>
        <dbReference type="ARBA" id="ARBA00023002"/>
    </source>
</evidence>
<evidence type="ECO:0000256" key="5">
    <source>
        <dbReference type="ARBA" id="ARBA00049714"/>
    </source>
</evidence>
<dbReference type="GO" id="GO:0006212">
    <property type="term" value="P:uracil catabolic process"/>
    <property type="evidence" value="ECO:0007669"/>
    <property type="project" value="TreeGrafter"/>
</dbReference>
<gene>
    <name evidence="8" type="ORF">FHW18_002022</name>
</gene>
<dbReference type="GO" id="GO:0002058">
    <property type="term" value="F:uracil binding"/>
    <property type="evidence" value="ECO:0007669"/>
    <property type="project" value="TreeGrafter"/>
</dbReference>
<evidence type="ECO:0000313" key="9">
    <source>
        <dbReference type="Proteomes" id="UP000542125"/>
    </source>
</evidence>
<dbReference type="PANTHER" id="PTHR43073">
    <property type="entry name" value="DIHYDROPYRIMIDINE DEHYDROGENASE [NADP(+)]"/>
    <property type="match status" value="1"/>
</dbReference>
<dbReference type="AlphaFoldDB" id="A0A7Y9ITH9"/>
<comment type="catalytic activity">
    <reaction evidence="3">
        <text>5,6-dihydrouracil + NAD(+) = uracil + NADH + H(+)</text>
        <dbReference type="Rhea" id="RHEA:20189"/>
        <dbReference type="ChEBI" id="CHEBI:15378"/>
        <dbReference type="ChEBI" id="CHEBI:15901"/>
        <dbReference type="ChEBI" id="CHEBI:17568"/>
        <dbReference type="ChEBI" id="CHEBI:57540"/>
        <dbReference type="ChEBI" id="CHEBI:57945"/>
        <dbReference type="EC" id="1.3.1.1"/>
    </reaction>
</comment>
<dbReference type="EMBL" id="JACBYR010000001">
    <property type="protein sequence ID" value="NYE82751.1"/>
    <property type="molecule type" value="Genomic_DNA"/>
</dbReference>
<comment type="function">
    <text evidence="4">Involved in pyrimidine base degradation. Catalyzes physiologically the reduction of uracil to 5,6-dihydrouracil (DHU) by using NADH as a specific cosubstrate. It also catalyzes the reverse reaction and the reduction of thymine to 5,6-dihydrothymine (DHT).</text>
</comment>
<dbReference type="GO" id="GO:0050661">
    <property type="term" value="F:NADP binding"/>
    <property type="evidence" value="ECO:0007669"/>
    <property type="project" value="TreeGrafter"/>
</dbReference>
<comment type="caution">
    <text evidence="8">The sequence shown here is derived from an EMBL/GenBank/DDBJ whole genome shotgun (WGS) entry which is preliminary data.</text>
</comment>
<comment type="catalytic activity">
    <reaction evidence="2">
        <text>5,6-dihydrothymine + NAD(+) = thymine + NADH + H(+)</text>
        <dbReference type="Rhea" id="RHEA:28791"/>
        <dbReference type="ChEBI" id="CHEBI:15378"/>
        <dbReference type="ChEBI" id="CHEBI:17821"/>
        <dbReference type="ChEBI" id="CHEBI:27468"/>
        <dbReference type="ChEBI" id="CHEBI:57540"/>
        <dbReference type="ChEBI" id="CHEBI:57945"/>
        <dbReference type="EC" id="1.3.1.1"/>
    </reaction>
</comment>
<evidence type="ECO:0000313" key="8">
    <source>
        <dbReference type="EMBL" id="NYE82751.1"/>
    </source>
</evidence>
<sequence length="358" mass="38328">MTRSSTTVGTLRLKNPVICGSGEHTMTGDAIHAALACGAGAVVAKSINESVAAKRQLDRTDYQLLDGQWNRLPWDFAPPADAQVFCRSGLIQQPFAQWMETLIRADRHAATLDAYVIPSLILSDLAQCAAYATAIQDMGFRVLEVNIGAPHGDEAAKGAIVLERDAARIETIVSTLRRATTLPLWIKLTGQSEDVTGLADAARRGGADAVVMMGRFMGFLPDLETEKPMLDTSAALGGGWALPLTARWIALTRRRLGKDFPLVATNGARSGLDVARFLLAGASATEMTSAVMAGGYQVLTDSVAELDRYLHRRGRTAEALIGAAADRLQSYGEQPERPGYWQSFVPAAASTEPMAART</sequence>
<dbReference type="Gene3D" id="3.20.20.70">
    <property type="entry name" value="Aldolase class I"/>
    <property type="match status" value="1"/>
</dbReference>
<accession>A0A7Y9ITH9</accession>
<dbReference type="PANTHER" id="PTHR43073:SF2">
    <property type="entry name" value="DIHYDROPYRIMIDINE DEHYDROGENASE [NADP(+)]"/>
    <property type="match status" value="1"/>
</dbReference>
<feature type="domain" description="Dihydroorotate dehydrogenase catalytic" evidence="7">
    <location>
        <begin position="87"/>
        <end position="308"/>
    </location>
</feature>
<dbReference type="EC" id="1.3.1.1" evidence="6"/>
<evidence type="ECO:0000256" key="2">
    <source>
        <dbReference type="ARBA" id="ARBA00047685"/>
    </source>
</evidence>
<dbReference type="SUPFAM" id="SSF51395">
    <property type="entry name" value="FMN-linked oxidoreductases"/>
    <property type="match status" value="1"/>
</dbReference>
<organism evidence="8 9">
    <name type="scientific">Pigmentiphaga litoralis</name>
    <dbReference type="NCBI Taxonomy" id="516702"/>
    <lineage>
        <taxon>Bacteria</taxon>
        <taxon>Pseudomonadati</taxon>
        <taxon>Pseudomonadota</taxon>
        <taxon>Betaproteobacteria</taxon>
        <taxon>Burkholderiales</taxon>
        <taxon>Alcaligenaceae</taxon>
        <taxon>Pigmentiphaga</taxon>
    </lineage>
</organism>
<comment type="subunit">
    <text evidence="5">Heterotetramer of 2 PreA and 2 PreT subunits.</text>
</comment>
<dbReference type="GO" id="GO:0004159">
    <property type="term" value="F:dihydropyrimidine dehydrogenase (NAD+) activity"/>
    <property type="evidence" value="ECO:0007669"/>
    <property type="project" value="UniProtKB-EC"/>
</dbReference>
<evidence type="ECO:0000259" key="7">
    <source>
        <dbReference type="Pfam" id="PF01180"/>
    </source>
</evidence>